<accession>A0A1E5CZS5</accession>
<gene>
    <name evidence="1" type="ORF">A130_05000</name>
</gene>
<name>A0A1E5CZS5_9VIBR</name>
<protein>
    <submittedName>
        <fullName evidence="1">Glycosyltransferase 52 family protein</fullName>
    </submittedName>
</protein>
<keyword evidence="1" id="KW-0808">Transferase</keyword>
<reference evidence="1 2" key="1">
    <citation type="journal article" date="2012" name="Science">
        <title>Ecological populations of bacteria act as socially cohesive units of antibiotic production and resistance.</title>
        <authorList>
            <person name="Cordero O.X."/>
            <person name="Wildschutte H."/>
            <person name="Kirkup B."/>
            <person name="Proehl S."/>
            <person name="Ngo L."/>
            <person name="Hussain F."/>
            <person name="Le Roux F."/>
            <person name="Mincer T."/>
            <person name="Polz M.F."/>
        </authorList>
    </citation>
    <scope>NUCLEOTIDE SEQUENCE [LARGE SCALE GENOMIC DNA]</scope>
    <source>
        <strain evidence="1 2">FF-238</strain>
    </source>
</reference>
<comment type="caution">
    <text evidence="1">The sequence shown here is derived from an EMBL/GenBank/DDBJ whole genome shotgun (WGS) entry which is preliminary data.</text>
</comment>
<keyword evidence="2" id="KW-1185">Reference proteome</keyword>
<dbReference type="AlphaFoldDB" id="A0A1E5CZS5"/>
<dbReference type="GO" id="GO:0016740">
    <property type="term" value="F:transferase activity"/>
    <property type="evidence" value="ECO:0007669"/>
    <property type="project" value="UniProtKB-KW"/>
</dbReference>
<dbReference type="Proteomes" id="UP000094165">
    <property type="component" value="Unassembled WGS sequence"/>
</dbReference>
<organism evidence="1 2">
    <name type="scientific">Vibrio genomosp. F6 str. FF-238</name>
    <dbReference type="NCBI Taxonomy" id="1191298"/>
    <lineage>
        <taxon>Bacteria</taxon>
        <taxon>Pseudomonadati</taxon>
        <taxon>Pseudomonadota</taxon>
        <taxon>Gammaproteobacteria</taxon>
        <taxon>Vibrionales</taxon>
        <taxon>Vibrionaceae</taxon>
        <taxon>Vibrio</taxon>
    </lineage>
</organism>
<evidence type="ECO:0000313" key="2">
    <source>
        <dbReference type="Proteomes" id="UP000094165"/>
    </source>
</evidence>
<dbReference type="EMBL" id="AJYW02000121">
    <property type="protein sequence ID" value="OEE76428.1"/>
    <property type="molecule type" value="Genomic_DNA"/>
</dbReference>
<proteinExistence type="predicted"/>
<sequence>MNLFLVTSPFQYICALEAKAHYQTKNNILLLVNQESEPGITQQRKLLDIKEWDYIISIGRKNRSKFVPKAIKEIKQLSYNNKLEHFFHAEYNAWRTKLILRNLPIEKEVYFDDGTLTINEYEESIRLKSGFHRPRFIQDLVVRLQGCKPIGKLSQSHNLEIFTIFTIQTSEHHVVKNTLNTLKKKYNLSTLYNKDAPIGFVGQGAIGHKRRKTIKQYMREINFFIKKQNKEIIYFPHRTESLELMKEIQKIEGVTYHCSELPLEIELIDKRIELSGLVGILSTVQCTARLLYPDMPIYNLNSGIEAEDLSEINRNRNRRIHQEFKLNGIKDISI</sequence>
<evidence type="ECO:0000313" key="1">
    <source>
        <dbReference type="EMBL" id="OEE76428.1"/>
    </source>
</evidence>
<dbReference type="RefSeq" id="WP_017052199.1">
    <property type="nucleotide sequence ID" value="NZ_AJYW02000121.1"/>
</dbReference>